<name>A0A9W6QMH9_9PSEU</name>
<evidence type="ECO:0000256" key="2">
    <source>
        <dbReference type="SAM" id="SignalP"/>
    </source>
</evidence>
<organism evidence="3 4">
    <name type="scientific">Actinokineospora globicatena</name>
    <dbReference type="NCBI Taxonomy" id="103729"/>
    <lineage>
        <taxon>Bacteria</taxon>
        <taxon>Bacillati</taxon>
        <taxon>Actinomycetota</taxon>
        <taxon>Actinomycetes</taxon>
        <taxon>Pseudonocardiales</taxon>
        <taxon>Pseudonocardiaceae</taxon>
        <taxon>Actinokineospora</taxon>
    </lineage>
</organism>
<comment type="caution">
    <text evidence="3">The sequence shown here is derived from an EMBL/GenBank/DDBJ whole genome shotgun (WGS) entry which is preliminary data.</text>
</comment>
<keyword evidence="4" id="KW-1185">Reference proteome</keyword>
<evidence type="ECO:0000313" key="4">
    <source>
        <dbReference type="Proteomes" id="UP001165042"/>
    </source>
</evidence>
<feature type="signal peptide" evidence="2">
    <location>
        <begin position="1"/>
        <end position="22"/>
    </location>
</feature>
<evidence type="ECO:0000256" key="1">
    <source>
        <dbReference type="SAM" id="MobiDB-lite"/>
    </source>
</evidence>
<gene>
    <name evidence="3" type="ORF">Aglo03_32310</name>
</gene>
<dbReference type="Proteomes" id="UP001165042">
    <property type="component" value="Unassembled WGS sequence"/>
</dbReference>
<accession>A0A9W6QMH9</accession>
<keyword evidence="2" id="KW-0732">Signal</keyword>
<feature type="region of interest" description="Disordered" evidence="1">
    <location>
        <begin position="76"/>
        <end position="98"/>
    </location>
</feature>
<dbReference type="AlphaFoldDB" id="A0A9W6QMH9"/>
<proteinExistence type="predicted"/>
<protein>
    <recommendedName>
        <fullName evidence="5">Secreted protein</fullName>
    </recommendedName>
</protein>
<dbReference type="EMBL" id="BSSD01000004">
    <property type="protein sequence ID" value="GLW92415.1"/>
    <property type="molecule type" value="Genomic_DNA"/>
</dbReference>
<sequence length="98" mass="9817">MASCIMSAFHCALIAALTRANASVASDWASVALAATPAIAPSAATPTPAITSRRNRMLKPMTLPLGTRVGGIGTGADELKVSRPSRPDGATVTLGVTG</sequence>
<evidence type="ECO:0008006" key="5">
    <source>
        <dbReference type="Google" id="ProtNLM"/>
    </source>
</evidence>
<reference evidence="3" key="1">
    <citation type="submission" date="2023-02" db="EMBL/GenBank/DDBJ databases">
        <title>Actinokineospora globicatena NBRC 15670.</title>
        <authorList>
            <person name="Ichikawa N."/>
            <person name="Sato H."/>
            <person name="Tonouchi N."/>
        </authorList>
    </citation>
    <scope>NUCLEOTIDE SEQUENCE</scope>
    <source>
        <strain evidence="3">NBRC 15670</strain>
    </source>
</reference>
<feature type="chain" id="PRO_5040934356" description="Secreted protein" evidence="2">
    <location>
        <begin position="23"/>
        <end position="98"/>
    </location>
</feature>
<evidence type="ECO:0000313" key="3">
    <source>
        <dbReference type="EMBL" id="GLW92415.1"/>
    </source>
</evidence>